<evidence type="ECO:0000256" key="6">
    <source>
        <dbReference type="SAM" id="MobiDB-lite"/>
    </source>
</evidence>
<dbReference type="Pfam" id="PF01804">
    <property type="entry name" value="Penicil_amidase"/>
    <property type="match status" value="1"/>
</dbReference>
<dbReference type="GO" id="GO:0016811">
    <property type="term" value="F:hydrolase activity, acting on carbon-nitrogen (but not peptide) bonds, in linear amides"/>
    <property type="evidence" value="ECO:0007669"/>
    <property type="project" value="InterPro"/>
</dbReference>
<evidence type="ECO:0000256" key="5">
    <source>
        <dbReference type="PIRSR" id="PIRSR001227-2"/>
    </source>
</evidence>
<evidence type="ECO:0000313" key="8">
    <source>
        <dbReference type="EMBL" id="MBI2677571.1"/>
    </source>
</evidence>
<evidence type="ECO:0000256" key="1">
    <source>
        <dbReference type="ARBA" id="ARBA00006586"/>
    </source>
</evidence>
<dbReference type="Gene3D" id="3.60.20.10">
    <property type="entry name" value="Glutamine Phosphoribosylpyrophosphate, subunit 1, domain 1"/>
    <property type="match status" value="1"/>
</dbReference>
<proteinExistence type="inferred from homology"/>
<comment type="caution">
    <text evidence="8">The sequence shown here is derived from an EMBL/GenBank/DDBJ whole genome shotgun (WGS) entry which is preliminary data.</text>
</comment>
<dbReference type="Gene3D" id="1.10.439.10">
    <property type="entry name" value="Penicillin Amidohydrolase, domain 1"/>
    <property type="match status" value="1"/>
</dbReference>
<reference evidence="8" key="1">
    <citation type="submission" date="2020-07" db="EMBL/GenBank/DDBJ databases">
        <title>Huge and variable diversity of episymbiotic CPR bacteria and DPANN archaea in groundwater ecosystems.</title>
        <authorList>
            <person name="He C.Y."/>
            <person name="Keren R."/>
            <person name="Whittaker M."/>
            <person name="Farag I.F."/>
            <person name="Doudna J."/>
            <person name="Cate J.H.D."/>
            <person name="Banfield J.F."/>
        </authorList>
    </citation>
    <scope>NUCLEOTIDE SEQUENCE</scope>
    <source>
        <strain evidence="8">NC_groundwater_580_Pr5_B-0.1um_64_19</strain>
    </source>
</reference>
<keyword evidence="3" id="KW-0865">Zymogen</keyword>
<dbReference type="InterPro" id="IPR002692">
    <property type="entry name" value="S45"/>
</dbReference>
<feature type="binding site" evidence="5">
    <location>
        <position position="369"/>
    </location>
    <ligand>
        <name>Ca(2+)</name>
        <dbReference type="ChEBI" id="CHEBI:29108"/>
    </ligand>
</feature>
<keyword evidence="7" id="KW-0812">Transmembrane</keyword>
<keyword evidence="2" id="KW-0378">Hydrolase</keyword>
<keyword evidence="7" id="KW-0472">Membrane</keyword>
<evidence type="ECO:0000256" key="2">
    <source>
        <dbReference type="ARBA" id="ARBA00022801"/>
    </source>
</evidence>
<organism evidence="8 9">
    <name type="scientific">Candidatus Korobacter versatilis</name>
    <dbReference type="NCBI Taxonomy" id="658062"/>
    <lineage>
        <taxon>Bacteria</taxon>
        <taxon>Pseudomonadati</taxon>
        <taxon>Acidobacteriota</taxon>
        <taxon>Terriglobia</taxon>
        <taxon>Terriglobales</taxon>
        <taxon>Candidatus Korobacteraceae</taxon>
        <taxon>Candidatus Korobacter</taxon>
    </lineage>
</organism>
<dbReference type="Gene3D" id="2.30.120.10">
    <property type="match status" value="1"/>
</dbReference>
<dbReference type="InterPro" id="IPR023343">
    <property type="entry name" value="Penicillin_amidase_dom1"/>
</dbReference>
<dbReference type="PANTHER" id="PTHR34218:SF4">
    <property type="entry name" value="ACYL-HOMOSERINE LACTONE ACYLASE QUIP"/>
    <property type="match status" value="1"/>
</dbReference>
<accession>A0A932A6F9</accession>
<dbReference type="InterPro" id="IPR014395">
    <property type="entry name" value="Pen/GL7ACA/AHL_acylase"/>
</dbReference>
<sequence length="840" mass="93678">MATPTLAPARPRVRRIVLRIASTLLLIVLLASAGVATWFYSVAHASLPQLDGKLALRGLSAPVTVTRDHIGVPHIVAATDDDLFFAQGFVTAQDRLWQMDINRRFAAGEMSEVFGAAFFGADMLKLDRAQRTLMLRPVAQRALAALPARERSQLEAYARGVNALIEQQRARHQFPIEFRLLGYEPKVWTAEDCMVVVLNLVESLNHGYYADDLARERVAAKVPAELLKDLYPTTSWRDHPPTARSKRISPDEPPANEDDPDDDSAVTRLRHWLVPLPIPTAQPEARLVPGSNDWVVSGAYTVSGKPLLSNDMHLEHHIPNVWYEAHLELSQPIDGRQFNAAGVTVPGFPYIIAGHNQRIAWGYTNLGPDVEDVYIEDFNAGGEYRTPQGWQKPEHLREAIKVKHAPDVTLDVVVTRHGPIITALVPEETRKLALRWNIYDPKLPPSLIYWDLNTATDWTEFRAAWSRHVAPALNVVYADVDGHIGYQATGMIPIRNGWDGNLPVSGADDTHEWSGNIPFAELPQVYDPESGILATANARITPDGYKYMTGNQWFPPYRQERIYRMLGAGRKFAPADMLALQMDVYSDYDHFIAERIVYAIDHARNPSDRARKAADILRAWDGRVTPDSVAPVLTGVARRYLWQALLEGYLGPPDAEAGSTRPKRIVSGVYKEYSWGMQSAALETLLMRRPQRWLPKGTATWDDLIATALEHTVSDKDAPRDLRQWTWGQVLPVVMQHPLFGTVPVLSHWSGPGMVPQAGNAYTVKAAGRGFGASQRSTIDMANLDDSLSNIVTGQSGQIFSSYYMDQWRAWSEGGSFPLPFSRDAVRHAAAHTLTLEPAR</sequence>
<dbReference type="InterPro" id="IPR043147">
    <property type="entry name" value="Penicillin_amidase_A-knob"/>
</dbReference>
<dbReference type="GO" id="GO:0017000">
    <property type="term" value="P:antibiotic biosynthetic process"/>
    <property type="evidence" value="ECO:0007669"/>
    <property type="project" value="InterPro"/>
</dbReference>
<feature type="compositionally biased region" description="Acidic residues" evidence="6">
    <location>
        <begin position="254"/>
        <end position="263"/>
    </location>
</feature>
<comment type="similarity">
    <text evidence="1">Belongs to the peptidase S45 family.</text>
</comment>
<name>A0A932A6F9_9BACT</name>
<dbReference type="PANTHER" id="PTHR34218">
    <property type="entry name" value="PEPTIDASE S45 PENICILLIN AMIDASE"/>
    <property type="match status" value="1"/>
</dbReference>
<evidence type="ECO:0000256" key="7">
    <source>
        <dbReference type="SAM" id="Phobius"/>
    </source>
</evidence>
<feature type="transmembrane region" description="Helical" evidence="7">
    <location>
        <begin position="16"/>
        <end position="40"/>
    </location>
</feature>
<protein>
    <submittedName>
        <fullName evidence="8">Penicillin acylase family protein</fullName>
    </submittedName>
</protein>
<dbReference type="CDD" id="cd03747">
    <property type="entry name" value="Ntn_PGA_like"/>
    <property type="match status" value="1"/>
</dbReference>
<keyword evidence="5" id="KW-0479">Metal-binding</keyword>
<comment type="cofactor">
    <cofactor evidence="5">
        <name>Ca(2+)</name>
        <dbReference type="ChEBI" id="CHEBI:29108"/>
    </cofactor>
    <text evidence="5">Binds 1 Ca(2+) ion per dimer.</text>
</comment>
<dbReference type="AlphaFoldDB" id="A0A932A6F9"/>
<dbReference type="PIRSF" id="PIRSF001227">
    <property type="entry name" value="Pen_acylase"/>
    <property type="match status" value="1"/>
</dbReference>
<evidence type="ECO:0000313" key="9">
    <source>
        <dbReference type="Proteomes" id="UP000779809"/>
    </source>
</evidence>
<dbReference type="EMBL" id="JACPNR010000004">
    <property type="protein sequence ID" value="MBI2677571.1"/>
    <property type="molecule type" value="Genomic_DNA"/>
</dbReference>
<gene>
    <name evidence="8" type="ORF">HYX28_02180</name>
</gene>
<keyword evidence="5" id="KW-0106">Calcium</keyword>
<feature type="active site" description="Nucleophile" evidence="4">
    <location>
        <position position="291"/>
    </location>
</feature>
<dbReference type="InterPro" id="IPR043146">
    <property type="entry name" value="Penicillin_amidase_N_B-knob"/>
</dbReference>
<feature type="binding site" evidence="5">
    <location>
        <position position="372"/>
    </location>
    <ligand>
        <name>Ca(2+)</name>
        <dbReference type="ChEBI" id="CHEBI:29108"/>
    </ligand>
</feature>
<evidence type="ECO:0000256" key="3">
    <source>
        <dbReference type="ARBA" id="ARBA00023145"/>
    </source>
</evidence>
<dbReference type="SUPFAM" id="SSF56235">
    <property type="entry name" value="N-terminal nucleophile aminohydrolases (Ntn hydrolases)"/>
    <property type="match status" value="1"/>
</dbReference>
<dbReference type="Gene3D" id="1.10.1400.10">
    <property type="match status" value="1"/>
</dbReference>
<dbReference type="GO" id="GO:0046872">
    <property type="term" value="F:metal ion binding"/>
    <property type="evidence" value="ECO:0007669"/>
    <property type="project" value="UniProtKB-KW"/>
</dbReference>
<feature type="region of interest" description="Disordered" evidence="6">
    <location>
        <begin position="233"/>
        <end position="263"/>
    </location>
</feature>
<keyword evidence="7" id="KW-1133">Transmembrane helix</keyword>
<evidence type="ECO:0000256" key="4">
    <source>
        <dbReference type="PIRSR" id="PIRSR001227-1"/>
    </source>
</evidence>
<dbReference type="Proteomes" id="UP000779809">
    <property type="component" value="Unassembled WGS sequence"/>
</dbReference>
<dbReference type="InterPro" id="IPR029055">
    <property type="entry name" value="Ntn_hydrolases_N"/>
</dbReference>